<feature type="compositionally biased region" description="Low complexity" evidence="6">
    <location>
        <begin position="393"/>
        <end position="415"/>
    </location>
</feature>
<evidence type="ECO:0000256" key="6">
    <source>
        <dbReference type="SAM" id="MobiDB-lite"/>
    </source>
</evidence>
<organism evidence="8 9">
    <name type="scientific">Coniosporium apollinis (strain CBS 100218)</name>
    <name type="common">Rock-inhabiting black yeast</name>
    <dbReference type="NCBI Taxonomy" id="1168221"/>
    <lineage>
        <taxon>Eukaryota</taxon>
        <taxon>Fungi</taxon>
        <taxon>Dikarya</taxon>
        <taxon>Ascomycota</taxon>
        <taxon>Pezizomycotina</taxon>
        <taxon>Dothideomycetes</taxon>
        <taxon>Dothideomycetes incertae sedis</taxon>
        <taxon>Coniosporium</taxon>
    </lineage>
</organism>
<feature type="chain" id="PRO_5004449879" description="Receptor L-domain domain-containing protein" evidence="7">
    <location>
        <begin position="20"/>
        <end position="438"/>
    </location>
</feature>
<sequence length="438" mass="46189">MSVLRYALPVLAVAGSVAGKLTRPSSPHTADTKWSSCATLSLRDFRSGWSTYRTVVLTIRFPAQCSAATTTIQNSGDASALARCSTFSGSVAVATGTTDTLRIPSVRRITGDVIAENVAGIPSLEASDLEMIDGSFTLTNLTILSNLNMPRLTDVGRIIWEGLPNLPQLSFTSQVKTALSVSIQNTFLSSLEGINLETVESFVVANNGFLNEINLQLANVSEQFTLEANGPQLVVALPNLIWGNEMNFLNCSSVNIQSLQTTNGSLGFYSNFFTEISAPNLTEVANSLSFVANSELSNITFPQLRSVGGGLLIANNSQLENINGFPALETIGGALDFNGQFNNVELPELNNVRGAFNLQSTEDIQEDCDAFRRISGPTNIIKGRFQCAGRQSNPGGANTTPTSGSSGSSPSGAAGHLDISSSTVMGVSGVLAAIFGLL</sequence>
<dbReference type="STRING" id="1168221.R7YLU1"/>
<feature type="region of interest" description="Disordered" evidence="6">
    <location>
        <begin position="387"/>
        <end position="415"/>
    </location>
</feature>
<evidence type="ECO:0000313" key="9">
    <source>
        <dbReference type="Proteomes" id="UP000016924"/>
    </source>
</evidence>
<dbReference type="GO" id="GO:0031505">
    <property type="term" value="P:fungal-type cell wall organization"/>
    <property type="evidence" value="ECO:0007669"/>
    <property type="project" value="TreeGrafter"/>
</dbReference>
<reference evidence="9" key="1">
    <citation type="submission" date="2012-06" db="EMBL/GenBank/DDBJ databases">
        <title>The genome sequence of Coniosporium apollinis CBS 100218.</title>
        <authorList>
            <consortium name="The Broad Institute Genome Sequencing Platform"/>
            <person name="Cuomo C."/>
            <person name="Gorbushina A."/>
            <person name="Noack S."/>
            <person name="Walker B."/>
            <person name="Young S.K."/>
            <person name="Zeng Q."/>
            <person name="Gargeya S."/>
            <person name="Fitzgerald M."/>
            <person name="Haas B."/>
            <person name="Abouelleil A."/>
            <person name="Alvarado L."/>
            <person name="Arachchi H.M."/>
            <person name="Berlin A.M."/>
            <person name="Chapman S.B."/>
            <person name="Goldberg J."/>
            <person name="Griggs A."/>
            <person name="Gujja S."/>
            <person name="Hansen M."/>
            <person name="Howarth C."/>
            <person name="Imamovic A."/>
            <person name="Larimer J."/>
            <person name="McCowan C."/>
            <person name="Montmayeur A."/>
            <person name="Murphy C."/>
            <person name="Neiman D."/>
            <person name="Pearson M."/>
            <person name="Priest M."/>
            <person name="Roberts A."/>
            <person name="Saif S."/>
            <person name="Shea T."/>
            <person name="Sisk P."/>
            <person name="Sykes S."/>
            <person name="Wortman J."/>
            <person name="Nusbaum C."/>
            <person name="Birren B."/>
        </authorList>
    </citation>
    <scope>NUCLEOTIDE SEQUENCE [LARGE SCALE GENOMIC DNA]</scope>
    <source>
        <strain evidence="9">CBS 100218</strain>
    </source>
</reference>
<dbReference type="RefSeq" id="XP_007778160.1">
    <property type="nucleotide sequence ID" value="XM_007779970.1"/>
</dbReference>
<dbReference type="OMA" id="WANNITF"/>
<dbReference type="InterPro" id="IPR051648">
    <property type="entry name" value="CWI-Assembly_Regulator"/>
</dbReference>
<evidence type="ECO:0000256" key="5">
    <source>
        <dbReference type="ARBA" id="ARBA00023180"/>
    </source>
</evidence>
<dbReference type="GO" id="GO:0009277">
    <property type="term" value="C:fungal-type cell wall"/>
    <property type="evidence" value="ECO:0007669"/>
    <property type="project" value="TreeGrafter"/>
</dbReference>
<dbReference type="PANTHER" id="PTHR31018:SF3">
    <property type="entry name" value="RECEPTOR PROTEIN-TYROSINE KINASE"/>
    <property type="match status" value="1"/>
</dbReference>
<evidence type="ECO:0000256" key="2">
    <source>
        <dbReference type="ARBA" id="ARBA00022512"/>
    </source>
</evidence>
<keyword evidence="4 7" id="KW-0732">Signal</keyword>
<dbReference type="GeneID" id="19899379"/>
<dbReference type="InterPro" id="IPR036941">
    <property type="entry name" value="Rcpt_L-dom_sf"/>
</dbReference>
<evidence type="ECO:0000313" key="8">
    <source>
        <dbReference type="EMBL" id="EON62843.1"/>
    </source>
</evidence>
<dbReference type="eggNOG" id="ENOG502QUZC">
    <property type="taxonomic scope" value="Eukaryota"/>
</dbReference>
<dbReference type="PANTHER" id="PTHR31018">
    <property type="entry name" value="SPORULATION-SPECIFIC PROTEIN-RELATED"/>
    <property type="match status" value="1"/>
</dbReference>
<name>R7YLU1_CONA1</name>
<keyword evidence="9" id="KW-1185">Reference proteome</keyword>
<accession>R7YLU1</accession>
<feature type="signal peptide" evidence="7">
    <location>
        <begin position="1"/>
        <end position="19"/>
    </location>
</feature>
<dbReference type="Proteomes" id="UP000016924">
    <property type="component" value="Unassembled WGS sequence"/>
</dbReference>
<dbReference type="GO" id="GO:0009986">
    <property type="term" value="C:cell surface"/>
    <property type="evidence" value="ECO:0007669"/>
    <property type="project" value="TreeGrafter"/>
</dbReference>
<dbReference type="Gene3D" id="3.80.20.20">
    <property type="entry name" value="Receptor L-domain"/>
    <property type="match status" value="1"/>
</dbReference>
<evidence type="ECO:0008006" key="10">
    <source>
        <dbReference type="Google" id="ProtNLM"/>
    </source>
</evidence>
<comment type="subcellular location">
    <subcellularLocation>
        <location evidence="1">Secreted</location>
        <location evidence="1">Cell wall</location>
    </subcellularLocation>
</comment>
<protein>
    <recommendedName>
        <fullName evidence="10">Receptor L-domain domain-containing protein</fullName>
    </recommendedName>
</protein>
<dbReference type="GO" id="GO:0005886">
    <property type="term" value="C:plasma membrane"/>
    <property type="evidence" value="ECO:0007669"/>
    <property type="project" value="TreeGrafter"/>
</dbReference>
<dbReference type="AlphaFoldDB" id="R7YLU1"/>
<keyword evidence="5" id="KW-0325">Glycoprotein</keyword>
<dbReference type="HOGENOM" id="CLU_035846_0_1_1"/>
<dbReference type="OrthoDB" id="536881at2759"/>
<gene>
    <name evidence="8" type="ORF">W97_02068</name>
</gene>
<dbReference type="EMBL" id="JH767560">
    <property type="protein sequence ID" value="EON62843.1"/>
    <property type="molecule type" value="Genomic_DNA"/>
</dbReference>
<evidence type="ECO:0000256" key="3">
    <source>
        <dbReference type="ARBA" id="ARBA00022525"/>
    </source>
</evidence>
<evidence type="ECO:0000256" key="4">
    <source>
        <dbReference type="ARBA" id="ARBA00022729"/>
    </source>
</evidence>
<evidence type="ECO:0000256" key="7">
    <source>
        <dbReference type="SAM" id="SignalP"/>
    </source>
</evidence>
<keyword evidence="2" id="KW-0134">Cell wall</keyword>
<evidence type="ECO:0000256" key="1">
    <source>
        <dbReference type="ARBA" id="ARBA00004191"/>
    </source>
</evidence>
<proteinExistence type="predicted"/>
<keyword evidence="3" id="KW-0964">Secreted</keyword>
<dbReference type="SUPFAM" id="SSF52058">
    <property type="entry name" value="L domain-like"/>
    <property type="match status" value="2"/>
</dbReference>